<evidence type="ECO:0000313" key="3">
    <source>
        <dbReference type="Proteomes" id="UP000003959"/>
    </source>
</evidence>
<reference evidence="3" key="1">
    <citation type="journal article" date="2011" name="Proc. Natl. Acad. Sci. U.S.A.">
        <title>Genomic insights into the physiology and ecology of the marine filamentous cyanobacterium Lyngbya majuscula.</title>
        <authorList>
            <person name="Jones A.C."/>
            <person name="Monroe E.A."/>
            <person name="Podell S."/>
            <person name="Hess W.R."/>
            <person name="Klages S."/>
            <person name="Esquenazi E."/>
            <person name="Niessen S."/>
            <person name="Hoover H."/>
            <person name="Rothmann M."/>
            <person name="Lasken R.S."/>
            <person name="Yates J.R.III."/>
            <person name="Reinhardt R."/>
            <person name="Kube M."/>
            <person name="Burkart M.D."/>
            <person name="Allen E.E."/>
            <person name="Dorrestein P.C."/>
            <person name="Gerwick W.H."/>
            <person name="Gerwick L."/>
        </authorList>
    </citation>
    <scope>NUCLEOTIDE SEQUENCE [LARGE SCALE GENOMIC DNA]</scope>
    <source>
        <strain evidence="3">3L</strain>
    </source>
</reference>
<evidence type="ECO:0000256" key="1">
    <source>
        <dbReference type="SAM" id="Phobius"/>
    </source>
</evidence>
<accession>F4XQI5</accession>
<feature type="transmembrane region" description="Helical" evidence="1">
    <location>
        <begin position="6"/>
        <end position="22"/>
    </location>
</feature>
<dbReference type="OrthoDB" id="677995at2"/>
<keyword evidence="3" id="KW-1185">Reference proteome</keyword>
<evidence type="ECO:0008006" key="4">
    <source>
        <dbReference type="Google" id="ProtNLM"/>
    </source>
</evidence>
<dbReference type="Proteomes" id="UP000003959">
    <property type="component" value="Unassembled WGS sequence"/>
</dbReference>
<dbReference type="eggNOG" id="ENOG50333CT">
    <property type="taxonomic scope" value="Bacteria"/>
</dbReference>
<keyword evidence="1" id="KW-0472">Membrane</keyword>
<protein>
    <recommendedName>
        <fullName evidence="4">SxtJ</fullName>
    </recommendedName>
</protein>
<dbReference type="HOGENOM" id="CLU_127055_2_1_3"/>
<dbReference type="RefSeq" id="WP_008182904.1">
    <property type="nucleotide sequence ID" value="NZ_GL890869.1"/>
</dbReference>
<sequence length="117" mass="13388">MENHAKTILTIIVGFLLLYLYTKWFWIIYLISSIGVISLISSTATAGIVFLWMGLSKILSYIIPNVVLSVIFYLILTPFALISRLLNPNELALKNNTTSLWNMETRAIQKDSFEKSW</sequence>
<keyword evidence="1" id="KW-0812">Transmembrane</keyword>
<keyword evidence="1" id="KW-1133">Transmembrane helix</keyword>
<feature type="transmembrane region" description="Helical" evidence="1">
    <location>
        <begin position="58"/>
        <end position="82"/>
    </location>
</feature>
<organism evidence="2 3">
    <name type="scientific">Moorena producens 3L</name>
    <dbReference type="NCBI Taxonomy" id="489825"/>
    <lineage>
        <taxon>Bacteria</taxon>
        <taxon>Bacillati</taxon>
        <taxon>Cyanobacteriota</taxon>
        <taxon>Cyanophyceae</taxon>
        <taxon>Coleofasciculales</taxon>
        <taxon>Coleofasciculaceae</taxon>
        <taxon>Moorena</taxon>
    </lineage>
</organism>
<feature type="transmembrane region" description="Helical" evidence="1">
    <location>
        <begin position="29"/>
        <end position="52"/>
    </location>
</feature>
<proteinExistence type="predicted"/>
<dbReference type="EMBL" id="GL890869">
    <property type="protein sequence ID" value="EGJ33148.1"/>
    <property type="molecule type" value="Genomic_DNA"/>
</dbReference>
<gene>
    <name evidence="2" type="ORF">LYNGBM3L_50800</name>
</gene>
<dbReference type="AlphaFoldDB" id="F4XQI5"/>
<name>F4XQI5_9CYAN</name>
<evidence type="ECO:0000313" key="2">
    <source>
        <dbReference type="EMBL" id="EGJ33148.1"/>
    </source>
</evidence>